<keyword evidence="4 12" id="KW-0812">Transmembrane</keyword>
<feature type="chain" id="PRO_5044288380" description="G-protein coupled receptors family 3 profile domain-containing protein" evidence="13">
    <location>
        <begin position="27"/>
        <end position="814"/>
    </location>
</feature>
<dbReference type="Pfam" id="PF00003">
    <property type="entry name" value="7tm_3"/>
    <property type="match status" value="1"/>
</dbReference>
<dbReference type="Gene3D" id="3.40.50.2300">
    <property type="match status" value="4"/>
</dbReference>
<feature type="signal peptide" evidence="13">
    <location>
        <begin position="1"/>
        <end position="26"/>
    </location>
</feature>
<dbReference type="AlphaFoldDB" id="A0A4W4HED5"/>
<evidence type="ECO:0000313" key="16">
    <source>
        <dbReference type="Proteomes" id="UP000314983"/>
    </source>
</evidence>
<dbReference type="GO" id="GO:0005886">
    <property type="term" value="C:plasma membrane"/>
    <property type="evidence" value="ECO:0007669"/>
    <property type="project" value="UniProtKB-SubCell"/>
</dbReference>
<evidence type="ECO:0000256" key="1">
    <source>
        <dbReference type="ARBA" id="ARBA00004651"/>
    </source>
</evidence>
<keyword evidence="5 13" id="KW-0732">Signal</keyword>
<dbReference type="CDD" id="cd15283">
    <property type="entry name" value="7tmC_V2R_pheromone"/>
    <property type="match status" value="1"/>
</dbReference>
<sequence length="814" mass="90840">MQITSSLVSFVSVLWMIVFSPAGCKANPVSCRLWTEPQIPGLSMNGDFVIGGVFSIHYYRLEQNTYTRLPPQPQCSGRSVCLYVGLRIARAMEFAIHEINNRTDLLPGITLGYEIHDSCESVPKAMKFALQLANGIDLVFNYTNFCTTAATPTVPAVVGDSITIPSISLVSHYATCACLSDKREFPTFFRTIPSDAHQAVALARMAKYFGWTWIGAVRSDTEYGNYGMAAFLKAAQEEGICVEYSEVYSRTQPRSKLERVANIIRKSTARVIVAFVQSKFLRFNICAGALGFGVTRTVIPGFREFLLDLSAKEASKSSLLTEFWESSFSCSLKGQSGSSEFLRECDGSEDIRALQNPYTDTSQLRISNLAYKATYAIAHALHSVICNETHCDKSIKFSPWEIRDELKRVNFTTKNGYQVSFDSNGDPVAVYELINWQFQKDGTLNMVTVGDYDASKLRGQEFRMSSAIRWMTVSVCSESCPPGTRKAVQKGRPVCCYDCVPCAEGEISNKTDSLDCVHCPPEFWPNTKQDNCLPKPVEFLSWDDTLAIILTGFSITGAFMAVCIAVVFYKHRASPIVRANNSELSFLLLFSLTLCFLCSLTFIGRPSEWSCMLRHTAFGITFVLCISCVLGKTIVVLMAFRATLPGSNVMKWFGPPQQRLSVLSFTLIQVIICLVWLKISPPFPFKNLKHYKEQIILECDLGSAIGFWAVLGYIGFLALLCFILAFLARKLPDKFNEAKFITFSMLIFCAVWITFIPSYVNSPGKFTVAVEIFAILASSFGLIVCIFAPKCFIIVFRPEQNTKKHLMKIPTEPI</sequence>
<reference evidence="16" key="2">
    <citation type="journal article" date="2017" name="Sci. Adv.">
        <title>A tail of two voltages: Proteomic comparison of the three electric organs of the electric eel.</title>
        <authorList>
            <person name="Traeger L.L."/>
            <person name="Sabat G."/>
            <person name="Barrett-Wilt G.A."/>
            <person name="Wells G.B."/>
            <person name="Sussman M.R."/>
        </authorList>
    </citation>
    <scope>NUCLEOTIDE SEQUENCE [LARGE SCALE GENOMIC DNA]</scope>
</reference>
<dbReference type="InterPro" id="IPR017979">
    <property type="entry name" value="GPCR_3_CS"/>
</dbReference>
<evidence type="ECO:0000313" key="15">
    <source>
        <dbReference type="Ensembl" id="ENSEEEP00000047000.2"/>
    </source>
</evidence>
<proteinExistence type="inferred from homology"/>
<dbReference type="SUPFAM" id="SSF53822">
    <property type="entry name" value="Periplasmic binding protein-like I"/>
    <property type="match status" value="1"/>
</dbReference>
<feature type="transmembrane region" description="Helical" evidence="12">
    <location>
        <begin position="584"/>
        <end position="604"/>
    </location>
</feature>
<dbReference type="PROSITE" id="PS50259">
    <property type="entry name" value="G_PROTEIN_RECEP_F3_4"/>
    <property type="match status" value="1"/>
</dbReference>
<dbReference type="InterPro" id="IPR000337">
    <property type="entry name" value="GPCR_3"/>
</dbReference>
<keyword evidence="10" id="KW-0325">Glycoprotein</keyword>
<comment type="subcellular location">
    <subcellularLocation>
        <location evidence="1">Cell membrane</location>
        <topology evidence="1">Multi-pass membrane protein</topology>
    </subcellularLocation>
</comment>
<gene>
    <name evidence="15" type="primary">GPRC6A</name>
</gene>
<dbReference type="PRINTS" id="PR01535">
    <property type="entry name" value="VOMERONASL2R"/>
</dbReference>
<dbReference type="Ensembl" id="ENSEEET00000047521.2">
    <property type="protein sequence ID" value="ENSEEEP00000047000.2"/>
    <property type="gene ID" value="ENSEEEG00000025216.1"/>
</dbReference>
<evidence type="ECO:0000256" key="3">
    <source>
        <dbReference type="ARBA" id="ARBA00022475"/>
    </source>
</evidence>
<dbReference type="Gene3D" id="2.10.50.30">
    <property type="entry name" value="GPCR, family 3, nine cysteines domain"/>
    <property type="match status" value="1"/>
</dbReference>
<dbReference type="STRING" id="8005.ENSEEEP00000047000"/>
<keyword evidence="11" id="KW-0807">Transducer</keyword>
<keyword evidence="16" id="KW-1185">Reference proteome</keyword>
<dbReference type="PROSITE" id="PS00981">
    <property type="entry name" value="G_PROTEIN_RECEP_F3_3"/>
    <property type="match status" value="1"/>
</dbReference>
<reference evidence="15" key="5">
    <citation type="submission" date="2025-09" db="UniProtKB">
        <authorList>
            <consortium name="Ensembl"/>
        </authorList>
    </citation>
    <scope>IDENTIFICATION</scope>
</reference>
<feature type="transmembrane region" description="Helical" evidence="12">
    <location>
        <begin position="546"/>
        <end position="569"/>
    </location>
</feature>
<comment type="similarity">
    <text evidence="2">Belongs to the G-protein coupled receptor 3 family.</text>
</comment>
<evidence type="ECO:0000256" key="2">
    <source>
        <dbReference type="ARBA" id="ARBA00007242"/>
    </source>
</evidence>
<dbReference type="InterPro" id="IPR004073">
    <property type="entry name" value="GPCR_3_vmron_rcpt_2"/>
</dbReference>
<evidence type="ECO:0000256" key="5">
    <source>
        <dbReference type="ARBA" id="ARBA00022729"/>
    </source>
</evidence>
<dbReference type="PANTHER" id="PTHR24061">
    <property type="entry name" value="CALCIUM-SENSING RECEPTOR-RELATED"/>
    <property type="match status" value="1"/>
</dbReference>
<feature type="transmembrane region" description="Helical" evidence="12">
    <location>
        <begin position="772"/>
        <end position="796"/>
    </location>
</feature>
<dbReference type="InterPro" id="IPR038550">
    <property type="entry name" value="GPCR_3_9-Cys_sf"/>
</dbReference>
<keyword evidence="3" id="KW-1003">Cell membrane</keyword>
<dbReference type="InterPro" id="IPR001828">
    <property type="entry name" value="ANF_lig-bd_rcpt"/>
</dbReference>
<evidence type="ECO:0000256" key="13">
    <source>
        <dbReference type="SAM" id="SignalP"/>
    </source>
</evidence>
<dbReference type="GO" id="GO:0004930">
    <property type="term" value="F:G protein-coupled receptor activity"/>
    <property type="evidence" value="ECO:0007669"/>
    <property type="project" value="UniProtKB-KW"/>
</dbReference>
<reference evidence="15" key="4">
    <citation type="submission" date="2025-08" db="UniProtKB">
        <authorList>
            <consortium name="Ensembl"/>
        </authorList>
    </citation>
    <scope>IDENTIFICATION</scope>
</reference>
<keyword evidence="9" id="KW-0675">Receptor</keyword>
<evidence type="ECO:0000256" key="11">
    <source>
        <dbReference type="ARBA" id="ARBA00023224"/>
    </source>
</evidence>
<dbReference type="InterPro" id="IPR011500">
    <property type="entry name" value="GPCR_3_9-Cys_dom"/>
</dbReference>
<feature type="transmembrane region" description="Helical" evidence="12">
    <location>
        <begin position="705"/>
        <end position="728"/>
    </location>
</feature>
<feature type="transmembrane region" description="Helical" evidence="12">
    <location>
        <begin position="740"/>
        <end position="760"/>
    </location>
</feature>
<reference evidence="15" key="3">
    <citation type="submission" date="2020-05" db="EMBL/GenBank/DDBJ databases">
        <title>Electrophorus electricus (electric eel) genome, fEleEle1, primary haplotype.</title>
        <authorList>
            <person name="Myers G."/>
            <person name="Meyer A."/>
            <person name="Fedrigo O."/>
            <person name="Formenti G."/>
            <person name="Rhie A."/>
            <person name="Tracey A."/>
            <person name="Sims Y."/>
            <person name="Jarvis E.D."/>
        </authorList>
    </citation>
    <scope>NUCLEOTIDE SEQUENCE [LARGE SCALE GENOMIC DNA]</scope>
</reference>
<dbReference type="OMA" id="AFIREFW"/>
<feature type="transmembrane region" description="Helical" evidence="12">
    <location>
        <begin position="660"/>
        <end position="679"/>
    </location>
</feature>
<name>A0A4W4HED5_ELEEL</name>
<dbReference type="PANTHER" id="PTHR24061:SF528">
    <property type="entry name" value="C-FAMILY ODORANT RECEPTOR OLFCD2-RELATED"/>
    <property type="match status" value="1"/>
</dbReference>
<reference evidence="16" key="1">
    <citation type="journal article" date="2014" name="Science">
        <title>Nonhuman genetics. Genomic basis for the convergent evolution of electric organs.</title>
        <authorList>
            <person name="Gallant J.R."/>
            <person name="Traeger L.L."/>
            <person name="Volkening J.D."/>
            <person name="Moffett H."/>
            <person name="Chen P.H."/>
            <person name="Novina C.D."/>
            <person name="Phillips G.N.Jr."/>
            <person name="Anand R."/>
            <person name="Wells G.B."/>
            <person name="Pinch M."/>
            <person name="Guth R."/>
            <person name="Unguez G.A."/>
            <person name="Albert J.S."/>
            <person name="Zakon H.H."/>
            <person name="Samanta M.P."/>
            <person name="Sussman M.R."/>
        </authorList>
    </citation>
    <scope>NUCLEOTIDE SEQUENCE [LARGE SCALE GENOMIC DNA]</scope>
</reference>
<evidence type="ECO:0000256" key="10">
    <source>
        <dbReference type="ARBA" id="ARBA00023180"/>
    </source>
</evidence>
<evidence type="ECO:0000256" key="6">
    <source>
        <dbReference type="ARBA" id="ARBA00022989"/>
    </source>
</evidence>
<dbReference type="PRINTS" id="PR00248">
    <property type="entry name" value="GPCRMGR"/>
</dbReference>
<keyword evidence="7" id="KW-0297">G-protein coupled receptor</keyword>
<evidence type="ECO:0000256" key="4">
    <source>
        <dbReference type="ARBA" id="ARBA00022692"/>
    </source>
</evidence>
<evidence type="ECO:0000256" key="12">
    <source>
        <dbReference type="SAM" id="Phobius"/>
    </source>
</evidence>
<organism evidence="15 16">
    <name type="scientific">Electrophorus electricus</name>
    <name type="common">Electric eel</name>
    <name type="synonym">Gymnotus electricus</name>
    <dbReference type="NCBI Taxonomy" id="8005"/>
    <lineage>
        <taxon>Eukaryota</taxon>
        <taxon>Metazoa</taxon>
        <taxon>Chordata</taxon>
        <taxon>Craniata</taxon>
        <taxon>Vertebrata</taxon>
        <taxon>Euteleostomi</taxon>
        <taxon>Actinopterygii</taxon>
        <taxon>Neopterygii</taxon>
        <taxon>Teleostei</taxon>
        <taxon>Ostariophysi</taxon>
        <taxon>Gymnotiformes</taxon>
        <taxon>Gymnotoidei</taxon>
        <taxon>Gymnotidae</taxon>
        <taxon>Electrophorus</taxon>
    </lineage>
</organism>
<dbReference type="Proteomes" id="UP000314983">
    <property type="component" value="Chromosome 4"/>
</dbReference>
<dbReference type="GeneTree" id="ENSGT00940000163991"/>
<protein>
    <recommendedName>
        <fullName evidence="14">G-protein coupled receptors family 3 profile domain-containing protein</fullName>
    </recommendedName>
</protein>
<dbReference type="InterPro" id="IPR000068">
    <property type="entry name" value="GPCR_3_Ca_sens_rcpt-rel"/>
</dbReference>
<evidence type="ECO:0000256" key="8">
    <source>
        <dbReference type="ARBA" id="ARBA00023136"/>
    </source>
</evidence>
<feature type="domain" description="G-protein coupled receptors family 3 profile" evidence="14">
    <location>
        <begin position="546"/>
        <end position="810"/>
    </location>
</feature>
<dbReference type="InterPro" id="IPR028082">
    <property type="entry name" value="Peripla_BP_I"/>
</dbReference>
<dbReference type="InterPro" id="IPR017978">
    <property type="entry name" value="GPCR_3_C"/>
</dbReference>
<dbReference type="FunFam" id="3.40.50.2300:FF:000016">
    <property type="entry name" value="Taste 1 receptor member 2"/>
    <property type="match status" value="1"/>
</dbReference>
<dbReference type="Pfam" id="PF07562">
    <property type="entry name" value="NCD3G"/>
    <property type="match status" value="1"/>
</dbReference>
<dbReference type="FunFam" id="2.10.50.30:FF:000002">
    <property type="entry name" value="Vomeronasal 2 receptor, h1"/>
    <property type="match status" value="1"/>
</dbReference>
<evidence type="ECO:0000259" key="14">
    <source>
        <dbReference type="PROSITE" id="PS50259"/>
    </source>
</evidence>
<accession>A0A4W4HED5</accession>
<evidence type="ECO:0000256" key="7">
    <source>
        <dbReference type="ARBA" id="ARBA00023040"/>
    </source>
</evidence>
<dbReference type="Pfam" id="PF01094">
    <property type="entry name" value="ANF_receptor"/>
    <property type="match status" value="1"/>
</dbReference>
<evidence type="ECO:0000256" key="9">
    <source>
        <dbReference type="ARBA" id="ARBA00023170"/>
    </source>
</evidence>
<feature type="transmembrane region" description="Helical" evidence="12">
    <location>
        <begin position="616"/>
        <end position="640"/>
    </location>
</feature>
<keyword evidence="8 12" id="KW-0472">Membrane</keyword>
<keyword evidence="6 12" id="KW-1133">Transmembrane helix</keyword>